<proteinExistence type="predicted"/>
<comment type="caution">
    <text evidence="1">The sequence shown here is derived from an EMBL/GenBank/DDBJ whole genome shotgun (WGS) entry which is preliminary data.</text>
</comment>
<evidence type="ECO:0000313" key="1">
    <source>
        <dbReference type="EMBL" id="GBP07127.1"/>
    </source>
</evidence>
<organism evidence="1 2">
    <name type="scientific">Eumeta variegata</name>
    <name type="common">Bagworm moth</name>
    <name type="synonym">Eumeta japonica</name>
    <dbReference type="NCBI Taxonomy" id="151549"/>
    <lineage>
        <taxon>Eukaryota</taxon>
        <taxon>Metazoa</taxon>
        <taxon>Ecdysozoa</taxon>
        <taxon>Arthropoda</taxon>
        <taxon>Hexapoda</taxon>
        <taxon>Insecta</taxon>
        <taxon>Pterygota</taxon>
        <taxon>Neoptera</taxon>
        <taxon>Endopterygota</taxon>
        <taxon>Lepidoptera</taxon>
        <taxon>Glossata</taxon>
        <taxon>Ditrysia</taxon>
        <taxon>Tineoidea</taxon>
        <taxon>Psychidae</taxon>
        <taxon>Oiketicinae</taxon>
        <taxon>Eumeta</taxon>
    </lineage>
</organism>
<evidence type="ECO:0000313" key="2">
    <source>
        <dbReference type="Proteomes" id="UP000299102"/>
    </source>
</evidence>
<keyword evidence="2" id="KW-1185">Reference proteome</keyword>
<dbReference type="Proteomes" id="UP000299102">
    <property type="component" value="Unassembled WGS sequence"/>
</dbReference>
<gene>
    <name evidence="1" type="ORF">EVAR_92042_1</name>
</gene>
<sequence>MLGQTAPTLTRHARRCRGRRSELGVPVTLIRYLIPKEVRKTLVSLPGFRVAMGGGEHLLCDGSHSYLPLYNVVTDAIGRLQLDKRLLPKFK</sequence>
<name>A0A4C1T0V4_EUMVA</name>
<reference evidence="1 2" key="1">
    <citation type="journal article" date="2019" name="Commun. Biol.">
        <title>The bagworm genome reveals a unique fibroin gene that provides high tensile strength.</title>
        <authorList>
            <person name="Kono N."/>
            <person name="Nakamura H."/>
            <person name="Ohtoshi R."/>
            <person name="Tomita M."/>
            <person name="Numata K."/>
            <person name="Arakawa K."/>
        </authorList>
    </citation>
    <scope>NUCLEOTIDE SEQUENCE [LARGE SCALE GENOMIC DNA]</scope>
</reference>
<dbReference type="AlphaFoldDB" id="A0A4C1T0V4"/>
<accession>A0A4C1T0V4</accession>
<protein>
    <submittedName>
        <fullName evidence="1">Uncharacterized protein</fullName>
    </submittedName>
</protein>
<dbReference type="EMBL" id="BGZK01000025">
    <property type="protein sequence ID" value="GBP07127.1"/>
    <property type="molecule type" value="Genomic_DNA"/>
</dbReference>